<dbReference type="Proteomes" id="UP000277582">
    <property type="component" value="Unassembled WGS sequence"/>
</dbReference>
<evidence type="ECO:0000256" key="2">
    <source>
        <dbReference type="ARBA" id="ARBA00023125"/>
    </source>
</evidence>
<dbReference type="EMBL" id="RXII01000068">
    <property type="protein sequence ID" value="RZN61762.1"/>
    <property type="molecule type" value="Genomic_DNA"/>
</dbReference>
<keyword evidence="2" id="KW-0238">DNA-binding</keyword>
<dbReference type="AlphaFoldDB" id="A0A429GK25"/>
<sequence length="199" mass="22102">MEEIFHIEDDRLSALASVLSSETGRTILLALSTGPKSAGDISESTGLPISTVMFHLSKLVESGFVRVAGDIPGKHGRKKLYELTSNRFVISVAPRVEEAVPRRKKVERHRIFDYTKPVLVSLMITIAISGIFLYSTAFLPRAELTRAPKALVIPSGENVTPAYQEEANLYWKTVFYIIILAVMIALASSIISVWISRRR</sequence>
<feature type="transmembrane region" description="Helical" evidence="4">
    <location>
        <begin position="118"/>
        <end position="139"/>
    </location>
</feature>
<name>A0A429GK25_9CREN</name>
<evidence type="ECO:0000313" key="9">
    <source>
        <dbReference type="Proteomes" id="UP000316217"/>
    </source>
</evidence>
<dbReference type="Proteomes" id="UP000316217">
    <property type="component" value="Unassembled WGS sequence"/>
</dbReference>
<dbReference type="SMART" id="SM00418">
    <property type="entry name" value="HTH_ARSR"/>
    <property type="match status" value="1"/>
</dbReference>
<dbReference type="InterPro" id="IPR001845">
    <property type="entry name" value="HTH_ArsR_DNA-bd_dom"/>
</dbReference>
<dbReference type="EMBL" id="RCOS01000099">
    <property type="protein sequence ID" value="RSN74182.1"/>
    <property type="molecule type" value="Genomic_DNA"/>
</dbReference>
<keyword evidence="3" id="KW-0804">Transcription</keyword>
<evidence type="ECO:0000256" key="4">
    <source>
        <dbReference type="SAM" id="Phobius"/>
    </source>
</evidence>
<dbReference type="OrthoDB" id="11368at2157"/>
<comment type="caution">
    <text evidence="6">The sequence shown here is derived from an EMBL/GenBank/DDBJ whole genome shotgun (WGS) entry which is preliminary data.</text>
</comment>
<dbReference type="GO" id="GO:0003677">
    <property type="term" value="F:DNA binding"/>
    <property type="evidence" value="ECO:0007669"/>
    <property type="project" value="UniProtKB-KW"/>
</dbReference>
<evidence type="ECO:0000313" key="8">
    <source>
        <dbReference type="Proteomes" id="UP000277582"/>
    </source>
</evidence>
<dbReference type="RefSeq" id="WP_125671577.1">
    <property type="nucleotide sequence ID" value="NZ_RCOS01000099.1"/>
</dbReference>
<protein>
    <submittedName>
        <fullName evidence="6">ArsR family transcriptional regulator</fullName>
    </submittedName>
</protein>
<dbReference type="InterPro" id="IPR051011">
    <property type="entry name" value="Metal_resp_trans_reg"/>
</dbReference>
<dbReference type="GO" id="GO:0003700">
    <property type="term" value="F:DNA-binding transcription factor activity"/>
    <property type="evidence" value="ECO:0007669"/>
    <property type="project" value="InterPro"/>
</dbReference>
<organism evidence="6 8">
    <name type="scientific">Candidatus Methanodesulfokora washburnensis</name>
    <dbReference type="NCBI Taxonomy" id="2478471"/>
    <lineage>
        <taxon>Archaea</taxon>
        <taxon>Thermoproteota</taxon>
        <taxon>Candidatus Korarchaeia</taxon>
        <taxon>Candidatus Korarchaeia incertae sedis</taxon>
        <taxon>Candidatus Methanodesulfokora</taxon>
    </lineage>
</organism>
<feature type="transmembrane region" description="Helical" evidence="4">
    <location>
        <begin position="174"/>
        <end position="195"/>
    </location>
</feature>
<evidence type="ECO:0000256" key="1">
    <source>
        <dbReference type="ARBA" id="ARBA00023015"/>
    </source>
</evidence>
<feature type="domain" description="HTH arsR-type" evidence="5">
    <location>
        <begin position="14"/>
        <end position="97"/>
    </location>
</feature>
<accession>A0A429GK25</accession>
<keyword evidence="8" id="KW-1185">Reference proteome</keyword>
<evidence type="ECO:0000313" key="7">
    <source>
        <dbReference type="EMBL" id="RZN61762.1"/>
    </source>
</evidence>
<reference evidence="6 8" key="1">
    <citation type="submission" date="2018-10" db="EMBL/GenBank/DDBJ databases">
        <title>Co-occurring genomic capacity for anaerobic methane metabolism and dissimilatory sulfite reduction discovered in the Korarchaeota.</title>
        <authorList>
            <person name="Mckay L.J."/>
            <person name="Dlakic M."/>
            <person name="Fields M.W."/>
            <person name="Delmont T.O."/>
            <person name="Eren A.M."/>
            <person name="Jay Z.J."/>
            <person name="Klingelsmith K.B."/>
            <person name="Rusch D.B."/>
            <person name="Inskeep W.P."/>
        </authorList>
    </citation>
    <scope>NUCLEOTIDE SEQUENCE [LARGE SCALE GENOMIC DNA]</scope>
    <source>
        <strain evidence="6 8">MDKW</strain>
    </source>
</reference>
<proteinExistence type="predicted"/>
<keyword evidence="4" id="KW-1133">Transmembrane helix</keyword>
<dbReference type="PANTHER" id="PTHR43132">
    <property type="entry name" value="ARSENICAL RESISTANCE OPERON REPRESSOR ARSR-RELATED"/>
    <property type="match status" value="1"/>
</dbReference>
<keyword evidence="4" id="KW-0472">Membrane</keyword>
<dbReference type="Pfam" id="PF01022">
    <property type="entry name" value="HTH_5"/>
    <property type="match status" value="1"/>
</dbReference>
<dbReference type="SUPFAM" id="SSF46785">
    <property type="entry name" value="Winged helix' DNA-binding domain"/>
    <property type="match status" value="1"/>
</dbReference>
<keyword evidence="1" id="KW-0805">Transcription regulation</keyword>
<keyword evidence="4" id="KW-0812">Transmembrane</keyword>
<dbReference type="InterPro" id="IPR036390">
    <property type="entry name" value="WH_DNA-bd_sf"/>
</dbReference>
<reference evidence="7 9" key="2">
    <citation type="journal article" date="2019" name="Nat. Microbiol.">
        <title>Wide diversity of methane and short-chain alkane metabolisms in uncultured archaea.</title>
        <authorList>
            <person name="Borrel G."/>
            <person name="Adam P.S."/>
            <person name="McKay L.J."/>
            <person name="Chen L.X."/>
            <person name="Sierra-Garcia I.N."/>
            <person name="Sieber C.M."/>
            <person name="Letourneur Q."/>
            <person name="Ghozlane A."/>
            <person name="Andersen G.L."/>
            <person name="Li W.J."/>
            <person name="Hallam S.J."/>
            <person name="Muyzer G."/>
            <person name="de Oliveira V.M."/>
            <person name="Inskeep W.P."/>
            <person name="Banfield J.F."/>
            <person name="Gribaldo S."/>
        </authorList>
    </citation>
    <scope>NUCLEOTIDE SEQUENCE [LARGE SCALE GENOMIC DNA]</scope>
    <source>
        <strain evidence="7">NM4</strain>
    </source>
</reference>
<gene>
    <name evidence="6" type="ORF">D6D85_08550</name>
    <name evidence="7" type="ORF">EF810_04370</name>
</gene>
<evidence type="ECO:0000256" key="3">
    <source>
        <dbReference type="ARBA" id="ARBA00023163"/>
    </source>
</evidence>
<dbReference type="InterPro" id="IPR036388">
    <property type="entry name" value="WH-like_DNA-bd_sf"/>
</dbReference>
<dbReference type="PANTHER" id="PTHR43132:SF2">
    <property type="entry name" value="ARSENICAL RESISTANCE OPERON REPRESSOR ARSR-RELATED"/>
    <property type="match status" value="1"/>
</dbReference>
<dbReference type="Gene3D" id="1.10.10.10">
    <property type="entry name" value="Winged helix-like DNA-binding domain superfamily/Winged helix DNA-binding domain"/>
    <property type="match status" value="1"/>
</dbReference>
<dbReference type="InterPro" id="IPR011991">
    <property type="entry name" value="ArsR-like_HTH"/>
</dbReference>
<dbReference type="CDD" id="cd00090">
    <property type="entry name" value="HTH_ARSR"/>
    <property type="match status" value="1"/>
</dbReference>
<evidence type="ECO:0000313" key="6">
    <source>
        <dbReference type="EMBL" id="RSN74182.1"/>
    </source>
</evidence>
<evidence type="ECO:0000259" key="5">
    <source>
        <dbReference type="SMART" id="SM00418"/>
    </source>
</evidence>